<feature type="transmembrane region" description="Helical" evidence="1">
    <location>
        <begin position="12"/>
        <end position="32"/>
    </location>
</feature>
<dbReference type="GO" id="GO:0006355">
    <property type="term" value="P:regulation of DNA-templated transcription"/>
    <property type="evidence" value="ECO:0007669"/>
    <property type="project" value="InterPro"/>
</dbReference>
<dbReference type="SUPFAM" id="SSF46894">
    <property type="entry name" value="C-terminal effector domain of the bipartite response regulators"/>
    <property type="match status" value="1"/>
</dbReference>
<feature type="transmembrane region" description="Helical" evidence="1">
    <location>
        <begin position="44"/>
        <end position="64"/>
    </location>
</feature>
<dbReference type="OrthoDB" id="8277135at2"/>
<dbReference type="Gene3D" id="1.10.10.10">
    <property type="entry name" value="Winged helix-like DNA-binding domain superfamily/Winged helix DNA-binding domain"/>
    <property type="match status" value="1"/>
</dbReference>
<proteinExistence type="predicted"/>
<reference evidence="3 4" key="1">
    <citation type="submission" date="2017-06" db="EMBL/GenBank/DDBJ databases">
        <title>Celeribacter sp. TSPH2 complete genome sequence.</title>
        <authorList>
            <person name="Woo J.-H."/>
            <person name="Kim H.-S."/>
        </authorList>
    </citation>
    <scope>NUCLEOTIDE SEQUENCE [LARGE SCALE GENOMIC DNA]</scope>
    <source>
        <strain evidence="3 4">TSPH2</strain>
    </source>
</reference>
<protein>
    <submittedName>
        <fullName evidence="3">Helix-turn-helix transcriptional regulator</fullName>
    </submittedName>
</protein>
<sequence length="174" mass="18903">MRPRSLSTSPALIVALIGVQSFCALFFLSDVATDLGQAGGKPTLHLIIETLASGTLVIAILFELRMIIELMQRKARLERSLKDASRAVFEVIESHFDLWGLSPSERDVASFLVKGFSITEIAGLRGNKEGTIKAHLNAIYRKSGTRNRAEMMSALIDSLIDPHPQSDATAPSAP</sequence>
<dbReference type="GO" id="GO:0003677">
    <property type="term" value="F:DNA binding"/>
    <property type="evidence" value="ECO:0007669"/>
    <property type="project" value="InterPro"/>
</dbReference>
<dbReference type="Pfam" id="PF00196">
    <property type="entry name" value="GerE"/>
    <property type="match status" value="1"/>
</dbReference>
<feature type="domain" description="HTH luxR-type" evidence="2">
    <location>
        <begin position="98"/>
        <end position="155"/>
    </location>
</feature>
<dbReference type="SMART" id="SM00421">
    <property type="entry name" value="HTH_LUXR"/>
    <property type="match status" value="1"/>
</dbReference>
<keyword evidence="1" id="KW-0812">Transmembrane</keyword>
<dbReference type="InterPro" id="IPR000792">
    <property type="entry name" value="Tscrpt_reg_LuxR_C"/>
</dbReference>
<accession>A0A291GGM0</accession>
<keyword evidence="1" id="KW-1133">Transmembrane helix</keyword>
<dbReference type="CDD" id="cd06170">
    <property type="entry name" value="LuxR_C_like"/>
    <property type="match status" value="1"/>
</dbReference>
<dbReference type="AlphaFoldDB" id="A0A291GGM0"/>
<keyword evidence="4" id="KW-1185">Reference proteome</keyword>
<organism evidence="3 4">
    <name type="scientific">Celeribacter ethanolicus</name>
    <dbReference type="NCBI Taxonomy" id="1758178"/>
    <lineage>
        <taxon>Bacteria</taxon>
        <taxon>Pseudomonadati</taxon>
        <taxon>Pseudomonadota</taxon>
        <taxon>Alphaproteobacteria</taxon>
        <taxon>Rhodobacterales</taxon>
        <taxon>Roseobacteraceae</taxon>
        <taxon>Celeribacter</taxon>
    </lineage>
</organism>
<name>A0A291GGM0_9RHOB</name>
<evidence type="ECO:0000256" key="1">
    <source>
        <dbReference type="SAM" id="Phobius"/>
    </source>
</evidence>
<dbReference type="Proteomes" id="UP000217935">
    <property type="component" value="Chromosome"/>
</dbReference>
<keyword evidence="1" id="KW-0472">Membrane</keyword>
<evidence type="ECO:0000259" key="2">
    <source>
        <dbReference type="SMART" id="SM00421"/>
    </source>
</evidence>
<evidence type="ECO:0000313" key="4">
    <source>
        <dbReference type="Proteomes" id="UP000217935"/>
    </source>
</evidence>
<gene>
    <name evidence="3" type="ORF">CEW89_02780</name>
</gene>
<evidence type="ECO:0000313" key="3">
    <source>
        <dbReference type="EMBL" id="ATG49663.1"/>
    </source>
</evidence>
<dbReference type="InterPro" id="IPR036388">
    <property type="entry name" value="WH-like_DNA-bd_sf"/>
</dbReference>
<dbReference type="STRING" id="1758178.GCA_001550095_01652"/>
<dbReference type="InterPro" id="IPR016032">
    <property type="entry name" value="Sig_transdc_resp-reg_C-effctor"/>
</dbReference>
<dbReference type="EMBL" id="CP022196">
    <property type="protein sequence ID" value="ATG49663.1"/>
    <property type="molecule type" value="Genomic_DNA"/>
</dbReference>
<dbReference type="KEGG" id="ceh:CEW89_02780"/>